<dbReference type="AlphaFoldDB" id="A0A6P8I8P9"/>
<name>A0A6P8I8P9_ACTTE</name>
<evidence type="ECO:0000256" key="2">
    <source>
        <dbReference type="SAM" id="MobiDB-lite"/>
    </source>
</evidence>
<proteinExistence type="predicted"/>
<dbReference type="KEGG" id="aten:116300254"/>
<keyword evidence="1" id="KW-0175">Coiled coil</keyword>
<reference evidence="4" key="1">
    <citation type="submission" date="2025-08" db="UniProtKB">
        <authorList>
            <consortium name="RefSeq"/>
        </authorList>
    </citation>
    <scope>IDENTIFICATION</scope>
    <source>
        <tissue evidence="4">Tentacle</tissue>
    </source>
</reference>
<accession>A0A6P8I8P9</accession>
<feature type="coiled-coil region" evidence="1">
    <location>
        <begin position="104"/>
        <end position="163"/>
    </location>
</feature>
<dbReference type="InParanoid" id="A0A6P8I8P9"/>
<feature type="compositionally biased region" description="Basic and acidic residues" evidence="2">
    <location>
        <begin position="207"/>
        <end position="217"/>
    </location>
</feature>
<dbReference type="OrthoDB" id="10333795at2759"/>
<gene>
    <name evidence="4" type="primary">LOC116300254</name>
</gene>
<evidence type="ECO:0000313" key="4">
    <source>
        <dbReference type="RefSeq" id="XP_031564939.1"/>
    </source>
</evidence>
<dbReference type="GeneID" id="116300254"/>
<dbReference type="RefSeq" id="XP_031564939.1">
    <property type="nucleotide sequence ID" value="XM_031709079.1"/>
</dbReference>
<keyword evidence="3" id="KW-1185">Reference proteome</keyword>
<dbReference type="Proteomes" id="UP000515163">
    <property type="component" value="Unplaced"/>
</dbReference>
<evidence type="ECO:0000256" key="1">
    <source>
        <dbReference type="SAM" id="Coils"/>
    </source>
</evidence>
<evidence type="ECO:0000313" key="3">
    <source>
        <dbReference type="Proteomes" id="UP000515163"/>
    </source>
</evidence>
<organism evidence="3 4">
    <name type="scientific">Actinia tenebrosa</name>
    <name type="common">Australian red waratah sea anemone</name>
    <dbReference type="NCBI Taxonomy" id="6105"/>
    <lineage>
        <taxon>Eukaryota</taxon>
        <taxon>Metazoa</taxon>
        <taxon>Cnidaria</taxon>
        <taxon>Anthozoa</taxon>
        <taxon>Hexacorallia</taxon>
        <taxon>Actiniaria</taxon>
        <taxon>Actiniidae</taxon>
        <taxon>Actinia</taxon>
    </lineage>
</organism>
<sequence>MCGTFQSKFKRNNKVAPVPCPFELEVLRRAKIQIEKEKALLQKEIAIQTGSSLVFLDTETRTCETPACVAYDLNLDGNIVQKGLKATCPRRLARDPKLPVLTREMLLEKQAQAEENRNMQLETKRKAAALKSLRATEKKLEEEEEKLNKVAKINEKLVKADENRQAQLEGVKTKAKKSSNNTRSKIAEAQNFAKAQQTLVQSDRKLKEAQTKREKAVSKVVRKQRQREAQAQKVRQRAAKQMQEEEDCVRVFDLEVDQHFYASDSESDKDGMWDAAFWDRKV</sequence>
<feature type="region of interest" description="Disordered" evidence="2">
    <location>
        <begin position="207"/>
        <end position="228"/>
    </location>
</feature>
<protein>
    <submittedName>
        <fullName evidence="4">Protein FAM50A-like</fullName>
    </submittedName>
</protein>